<evidence type="ECO:0000256" key="1">
    <source>
        <dbReference type="SAM" id="MobiDB-lite"/>
    </source>
</evidence>
<dbReference type="PIRSF" id="PIRSF034303">
    <property type="entry name" value="DUF1694"/>
    <property type="match status" value="1"/>
</dbReference>
<dbReference type="EMBL" id="BMEL01000003">
    <property type="protein sequence ID" value="GGF27373.1"/>
    <property type="molecule type" value="Genomic_DNA"/>
</dbReference>
<feature type="region of interest" description="Disordered" evidence="1">
    <location>
        <begin position="121"/>
        <end position="148"/>
    </location>
</feature>
<dbReference type="AlphaFoldDB" id="A0A917EXM1"/>
<gene>
    <name evidence="2" type="ORF">GCM10010954_28050</name>
</gene>
<dbReference type="Proteomes" id="UP000660110">
    <property type="component" value="Unassembled WGS sequence"/>
</dbReference>
<dbReference type="RefSeq" id="WP_188378126.1">
    <property type="nucleotide sequence ID" value="NZ_BMEL01000003.1"/>
</dbReference>
<evidence type="ECO:0000313" key="2">
    <source>
        <dbReference type="EMBL" id="GGF27373.1"/>
    </source>
</evidence>
<reference evidence="2" key="1">
    <citation type="journal article" date="2014" name="Int. J. Syst. Evol. Microbiol.">
        <title>Complete genome sequence of Corynebacterium casei LMG S-19264T (=DSM 44701T), isolated from a smear-ripened cheese.</title>
        <authorList>
            <consortium name="US DOE Joint Genome Institute (JGI-PGF)"/>
            <person name="Walter F."/>
            <person name="Albersmeier A."/>
            <person name="Kalinowski J."/>
            <person name="Ruckert C."/>
        </authorList>
    </citation>
    <scope>NUCLEOTIDE SEQUENCE</scope>
    <source>
        <strain evidence="2">CGMCC 1.12153</strain>
    </source>
</reference>
<proteinExistence type="predicted"/>
<keyword evidence="3" id="KW-1185">Reference proteome</keyword>
<evidence type="ECO:0008006" key="4">
    <source>
        <dbReference type="Google" id="ProtNLM"/>
    </source>
</evidence>
<dbReference type="Gene3D" id="3.30.1330.30">
    <property type="match status" value="1"/>
</dbReference>
<protein>
    <recommendedName>
        <fullName evidence="4">DUF1694 domain-containing protein</fullName>
    </recommendedName>
</protein>
<reference evidence="2" key="2">
    <citation type="submission" date="2020-09" db="EMBL/GenBank/DDBJ databases">
        <authorList>
            <person name="Sun Q."/>
            <person name="Zhou Y."/>
        </authorList>
    </citation>
    <scope>NUCLEOTIDE SEQUENCE</scope>
    <source>
        <strain evidence="2">CGMCC 1.12153</strain>
    </source>
</reference>
<dbReference type="Pfam" id="PF07997">
    <property type="entry name" value="DUF1694"/>
    <property type="match status" value="1"/>
</dbReference>
<dbReference type="InterPro" id="IPR012543">
    <property type="entry name" value="DUF1694"/>
</dbReference>
<accession>A0A917EXM1</accession>
<comment type="caution">
    <text evidence="2">The sequence shown here is derived from an EMBL/GenBank/DDBJ whole genome shotgun (WGS) entry which is preliminary data.</text>
</comment>
<name>A0A917EXM1_HALAA</name>
<sequence>MKKPNVDEYLQEGIYGSRQTKPGERKRYLGTLRERVILVLTKGQVMQEVGIEELSQEMKQHKDAQLLLNGEVSYRFRKPYRQLADQHSIHHTEVSNQESETDIGAILYVDYAIEKENIHVETKEEPKEENEESSGVKGFLKSLFKNSN</sequence>
<dbReference type="InterPro" id="IPR029064">
    <property type="entry name" value="Ribosomal_eL30-like_sf"/>
</dbReference>
<evidence type="ECO:0000313" key="3">
    <source>
        <dbReference type="Proteomes" id="UP000660110"/>
    </source>
</evidence>
<organism evidence="2 3">
    <name type="scientific">Halobacillus andaensis</name>
    <dbReference type="NCBI Taxonomy" id="1176239"/>
    <lineage>
        <taxon>Bacteria</taxon>
        <taxon>Bacillati</taxon>
        <taxon>Bacillota</taxon>
        <taxon>Bacilli</taxon>
        <taxon>Bacillales</taxon>
        <taxon>Bacillaceae</taxon>
        <taxon>Halobacillus</taxon>
    </lineage>
</organism>
<dbReference type="SUPFAM" id="SSF160515">
    <property type="entry name" value="YueI-like"/>
    <property type="match status" value="1"/>
</dbReference>